<dbReference type="Gene3D" id="3.40.50.300">
    <property type="entry name" value="P-loop containing nucleotide triphosphate hydrolases"/>
    <property type="match status" value="1"/>
</dbReference>
<evidence type="ECO:0000313" key="2">
    <source>
        <dbReference type="Proteomes" id="UP001152320"/>
    </source>
</evidence>
<organism evidence="1 2">
    <name type="scientific">Holothuria leucospilota</name>
    <name type="common">Black long sea cucumber</name>
    <name type="synonym">Mertensiothuria leucospilota</name>
    <dbReference type="NCBI Taxonomy" id="206669"/>
    <lineage>
        <taxon>Eukaryota</taxon>
        <taxon>Metazoa</taxon>
        <taxon>Echinodermata</taxon>
        <taxon>Eleutherozoa</taxon>
        <taxon>Echinozoa</taxon>
        <taxon>Holothuroidea</taxon>
        <taxon>Aspidochirotacea</taxon>
        <taxon>Aspidochirotida</taxon>
        <taxon>Holothuriidae</taxon>
        <taxon>Holothuria</taxon>
    </lineage>
</organism>
<sequence length="337" mass="38090">MALLRQRAAVISWDYLGKRDEIYPFQGNVHKSQALKFSLDITQQCKQLLFFYGEVGSGKTRLAKETARQLASTINKDSTQPLLYLFLVECEIYDKEGDLDFAEIQSQFAQTLKTFDERLSEELSTCKHHEFASKLSSYLSKRQQIFLFLLDGVVTNVGIILSFIENLISLNENVLLFVTSPTHLELPRLATKVSSYTCAGLTPEAARMLLNVVAGHLPELAQIDEEIVSLCHMNPFLITRVGQQMSKDSNFPYPPKDIRDLLNHSVGLAVSGANVPEKDDFFKRELELTRKLTMDMGRNMITILNQPEHSFSAKHVAETLKEQTPAVVKKGFLQSLE</sequence>
<dbReference type="AlphaFoldDB" id="A0A9Q1C7C0"/>
<dbReference type="GO" id="GO:0043531">
    <property type="term" value="F:ADP binding"/>
    <property type="evidence" value="ECO:0007669"/>
    <property type="project" value="InterPro"/>
</dbReference>
<dbReference type="OrthoDB" id="10477313at2759"/>
<reference evidence="1" key="1">
    <citation type="submission" date="2021-10" db="EMBL/GenBank/DDBJ databases">
        <title>Tropical sea cucumber genome reveals ecological adaptation and Cuvierian tubules defense mechanism.</title>
        <authorList>
            <person name="Chen T."/>
        </authorList>
    </citation>
    <scope>NUCLEOTIDE SEQUENCE</scope>
    <source>
        <strain evidence="1">Nanhai2018</strain>
        <tissue evidence="1">Muscle</tissue>
    </source>
</reference>
<gene>
    <name evidence="1" type="ORF">HOLleu_17303</name>
</gene>
<dbReference type="Proteomes" id="UP001152320">
    <property type="component" value="Chromosome 7"/>
</dbReference>
<proteinExistence type="predicted"/>
<evidence type="ECO:0008006" key="3">
    <source>
        <dbReference type="Google" id="ProtNLM"/>
    </source>
</evidence>
<dbReference type="EMBL" id="JAIZAY010000007">
    <property type="protein sequence ID" value="KAJ8039548.1"/>
    <property type="molecule type" value="Genomic_DNA"/>
</dbReference>
<accession>A0A9Q1C7C0</accession>
<protein>
    <recommendedName>
        <fullName evidence="3">AAA+ ATPase domain-containing protein</fullName>
    </recommendedName>
</protein>
<name>A0A9Q1C7C0_HOLLE</name>
<comment type="caution">
    <text evidence="1">The sequence shown here is derived from an EMBL/GenBank/DDBJ whole genome shotgun (WGS) entry which is preliminary data.</text>
</comment>
<dbReference type="SUPFAM" id="SSF52540">
    <property type="entry name" value="P-loop containing nucleoside triphosphate hydrolases"/>
    <property type="match status" value="1"/>
</dbReference>
<dbReference type="InterPro" id="IPR027417">
    <property type="entry name" value="P-loop_NTPase"/>
</dbReference>
<keyword evidence="2" id="KW-1185">Reference proteome</keyword>
<evidence type="ECO:0000313" key="1">
    <source>
        <dbReference type="EMBL" id="KAJ8039548.1"/>
    </source>
</evidence>